<dbReference type="InterPro" id="IPR019050">
    <property type="entry name" value="FDF_dom"/>
</dbReference>
<proteinExistence type="inferred from homology"/>
<feature type="domain" description="YjeF N-terminal" evidence="6">
    <location>
        <begin position="225"/>
        <end position="461"/>
    </location>
</feature>
<comment type="subcellular location">
    <subcellularLocation>
        <location evidence="1">Cytoplasm</location>
        <location evidence="1">P-body</location>
    </subcellularLocation>
</comment>
<dbReference type="PROSITE" id="PS51385">
    <property type="entry name" value="YJEF_N"/>
    <property type="match status" value="1"/>
</dbReference>
<gene>
    <name evidence="8" type="ORF">SAMEA4029010_CIC11G00000003895</name>
</gene>
<dbReference type="PANTHER" id="PTHR13612:SF0">
    <property type="entry name" value="ENHANCER OF MRNA-DECAPPING PROTEIN 3"/>
    <property type="match status" value="1"/>
</dbReference>
<reference evidence="8 9" key="1">
    <citation type="submission" date="2016-10" db="EMBL/GenBank/DDBJ databases">
        <authorList>
            <person name="de Groot N.N."/>
        </authorList>
    </citation>
    <scope>NUCLEOTIDE SEQUENCE [LARGE SCALE GENOMIC DNA]</scope>
    <source>
        <strain evidence="8 9">CBS 141442</strain>
    </source>
</reference>
<dbReference type="Proteomes" id="UP000182334">
    <property type="component" value="Chromosome I"/>
</dbReference>
<dbReference type="Pfam" id="PF09532">
    <property type="entry name" value="FDF"/>
    <property type="match status" value="1"/>
</dbReference>
<dbReference type="PROSITE" id="PS51512">
    <property type="entry name" value="DFDF"/>
    <property type="match status" value="1"/>
</dbReference>
<dbReference type="Gene3D" id="3.40.50.10260">
    <property type="entry name" value="YjeF N-terminal domain"/>
    <property type="match status" value="1"/>
</dbReference>
<feature type="compositionally biased region" description="Polar residues" evidence="5">
    <location>
        <begin position="73"/>
        <end position="91"/>
    </location>
</feature>
<dbReference type="GO" id="GO:0033962">
    <property type="term" value="P:P-body assembly"/>
    <property type="evidence" value="ECO:0007669"/>
    <property type="project" value="TreeGrafter"/>
</dbReference>
<evidence type="ECO:0000256" key="3">
    <source>
        <dbReference type="ARBA" id="ARBA00015797"/>
    </source>
</evidence>
<dbReference type="GO" id="GO:0003729">
    <property type="term" value="F:mRNA binding"/>
    <property type="evidence" value="ECO:0007669"/>
    <property type="project" value="TreeGrafter"/>
</dbReference>
<dbReference type="InterPro" id="IPR025762">
    <property type="entry name" value="DFDF"/>
</dbReference>
<evidence type="ECO:0000313" key="9">
    <source>
        <dbReference type="Proteomes" id="UP000182334"/>
    </source>
</evidence>
<dbReference type="InterPro" id="IPR036652">
    <property type="entry name" value="YjeF_N_dom_sf"/>
</dbReference>
<dbReference type="EMBL" id="LT635756">
    <property type="protein sequence ID" value="SGZ48012.1"/>
    <property type="molecule type" value="Genomic_DNA"/>
</dbReference>
<evidence type="ECO:0000256" key="2">
    <source>
        <dbReference type="ARBA" id="ARBA00006610"/>
    </source>
</evidence>
<dbReference type="STRING" id="45354.A0A1L0D7D0"/>
<dbReference type="GO" id="GO:0031087">
    <property type="term" value="P:deadenylation-independent decapping of nuclear-transcribed mRNA"/>
    <property type="evidence" value="ECO:0007669"/>
    <property type="project" value="TreeGrafter"/>
</dbReference>
<dbReference type="PANTHER" id="PTHR13612">
    <property type="entry name" value="ENHANCER OF MRNA-DECAPPING PROTEIN 3"/>
    <property type="match status" value="1"/>
</dbReference>
<evidence type="ECO:0000256" key="5">
    <source>
        <dbReference type="SAM" id="MobiDB-lite"/>
    </source>
</evidence>
<accession>A0A1L0D7D0</accession>
<feature type="region of interest" description="Disordered" evidence="5">
    <location>
        <begin position="54"/>
        <end position="91"/>
    </location>
</feature>
<sequence>MTEFLNYKVVLDLKDGSLAQGVITHVDGSSIILGNRQYSNSLVKDLKVVQLPSDQKQNKKKQEIQLDDVSGSKAGSRSGTPKINKQAVQSGWTGGSEIEDIKTSDDFDFAANLAMFDKKSVFADFQRNDTVSSQDRLVGHNKAPVKQKPLEKKDKYENDEMVIPKNKQDNWNNIGPVSNRLALPVTSGGSGSHSALGKASREIQLYKFIFESTGSAVPMATPVQLFEIEREVQLSCGIDPKVGVEVCASNLFRLVVDNLLGGSVRLSNRKNHNLPPLVLLLIGSQRSSSRAFALGRHLTNHGVRVLAYVGNEMESELLTQCQLFEQCGGKVVSSAFEDLLDILQNQLETPVEVIIDSLQGFDGLLADMCESTSDMASLKQLINWVNEPKQKSKVLSFDIPSGIDGGSGTVQDAQLQVHPKYVVSLGLPITGLVHAYNNGTIHGDDVQHFVVDCGIPNTLYQLRPHLRKFDKFWFCAEQYLRLKLVSVAE</sequence>
<comment type="similarity">
    <text evidence="2">Belongs to the EDC3 family.</text>
</comment>
<evidence type="ECO:0000259" key="6">
    <source>
        <dbReference type="PROSITE" id="PS51385"/>
    </source>
</evidence>
<dbReference type="InterPro" id="IPR004443">
    <property type="entry name" value="YjeF_N_dom"/>
</dbReference>
<protein>
    <recommendedName>
        <fullName evidence="3">Enhancer of mRNA-decapping protein 3</fullName>
    </recommendedName>
</protein>
<evidence type="ECO:0000256" key="1">
    <source>
        <dbReference type="ARBA" id="ARBA00004201"/>
    </source>
</evidence>
<evidence type="ECO:0000256" key="4">
    <source>
        <dbReference type="ARBA" id="ARBA00022490"/>
    </source>
</evidence>
<dbReference type="OrthoDB" id="10030313at2759"/>
<evidence type="ECO:0000259" key="7">
    <source>
        <dbReference type="PROSITE" id="PS51512"/>
    </source>
</evidence>
<dbReference type="SUPFAM" id="SSF64153">
    <property type="entry name" value="YjeF N-terminal domain-like"/>
    <property type="match status" value="1"/>
</dbReference>
<organism evidence="8 9">
    <name type="scientific">Sungouiella intermedia</name>
    <dbReference type="NCBI Taxonomy" id="45354"/>
    <lineage>
        <taxon>Eukaryota</taxon>
        <taxon>Fungi</taxon>
        <taxon>Dikarya</taxon>
        <taxon>Ascomycota</taxon>
        <taxon>Saccharomycotina</taxon>
        <taxon>Pichiomycetes</taxon>
        <taxon>Metschnikowiaceae</taxon>
        <taxon>Sungouiella</taxon>
    </lineage>
</organism>
<keyword evidence="9" id="KW-1185">Reference proteome</keyword>
<name>A0A1L0D7D0_9ASCO</name>
<dbReference type="AlphaFoldDB" id="A0A1L0D7D0"/>
<keyword evidence="4" id="KW-0963">Cytoplasm</keyword>
<feature type="domain" description="DFDF" evidence="7">
    <location>
        <begin position="95"/>
        <end position="131"/>
    </location>
</feature>
<dbReference type="GO" id="GO:0000932">
    <property type="term" value="C:P-body"/>
    <property type="evidence" value="ECO:0007669"/>
    <property type="project" value="UniProtKB-SubCell"/>
</dbReference>
<evidence type="ECO:0000313" key="8">
    <source>
        <dbReference type="EMBL" id="SGZ48012.1"/>
    </source>
</evidence>
<dbReference type="SMART" id="SM01199">
    <property type="entry name" value="FDF"/>
    <property type="match status" value="1"/>
</dbReference>
<dbReference type="Pfam" id="PF03853">
    <property type="entry name" value="YjeF_N"/>
    <property type="match status" value="1"/>
</dbReference>